<proteinExistence type="predicted"/>
<dbReference type="InterPro" id="IPR016181">
    <property type="entry name" value="Acyl_CoA_acyltransferase"/>
</dbReference>
<evidence type="ECO:0000313" key="2">
    <source>
        <dbReference type="EMBL" id="GFZ30078.1"/>
    </source>
</evidence>
<name>A0ABQ1E5R4_9CLOT</name>
<dbReference type="Proteomes" id="UP000663802">
    <property type="component" value="Unassembled WGS sequence"/>
</dbReference>
<dbReference type="InterPro" id="IPR000182">
    <property type="entry name" value="GNAT_dom"/>
</dbReference>
<feature type="domain" description="N-acetyltransferase" evidence="1">
    <location>
        <begin position="131"/>
        <end position="273"/>
    </location>
</feature>
<accession>A0ABQ1E5R4</accession>
<dbReference type="Pfam" id="PF00583">
    <property type="entry name" value="Acetyltransf_1"/>
    <property type="match status" value="1"/>
</dbReference>
<dbReference type="SUPFAM" id="SSF55729">
    <property type="entry name" value="Acyl-CoA N-acyltransferases (Nat)"/>
    <property type="match status" value="1"/>
</dbReference>
<protein>
    <recommendedName>
        <fullName evidence="1">N-acetyltransferase domain-containing protein</fullName>
    </recommendedName>
</protein>
<evidence type="ECO:0000259" key="1">
    <source>
        <dbReference type="PROSITE" id="PS51186"/>
    </source>
</evidence>
<dbReference type="InterPro" id="IPR050276">
    <property type="entry name" value="MshD_Acetyltransferase"/>
</dbReference>
<dbReference type="EMBL" id="BMBA01000001">
    <property type="protein sequence ID" value="GFZ30078.1"/>
    <property type="molecule type" value="Genomic_DNA"/>
</dbReference>
<sequence length="273" mass="32316">MSQEEILKLIENISPHAKDYVYNSFKNVEILYSIFTFHNKGVFIKVENEDCCIFYASFLNEDNIEDVLELIKYKTNEYIPKMNSKELCFNVYGNNSEIINLVRELGFKLDIEGYHLEYRGKELPQLKNCDLTYKGFENSMLKEMVDLFDSAYYKFNIDNGWKTKSYTVNEEQFHQELNTLNKLNQVCSFWISDELIGAYIFQQNYITDIVVKPIYQNKGYGSYILAHCIRNMNVYKSINRIRLRVAKSNIDAKKLYERNGFIEIACFAEHTYK</sequence>
<comment type="caution">
    <text evidence="2">The sequence shown here is derived from an EMBL/GenBank/DDBJ whole genome shotgun (WGS) entry which is preliminary data.</text>
</comment>
<reference evidence="2 3" key="1">
    <citation type="journal article" date="2021" name="Int. J. Syst. Evol. Microbiol.">
        <title>Clostridium zeae sp. nov., isolated from corn silage.</title>
        <authorList>
            <person name="Kobayashi H."/>
            <person name="Tanizawa Y."/>
            <person name="Yagura M."/>
            <person name="Sakamoto M."/>
            <person name="Ohkuma M."/>
            <person name="Tohno M."/>
        </authorList>
    </citation>
    <scope>NUCLEOTIDE SEQUENCE [LARGE SCALE GENOMIC DNA]</scope>
    <source>
        <strain evidence="2 3">CSC2</strain>
    </source>
</reference>
<dbReference type="PROSITE" id="PS51186">
    <property type="entry name" value="GNAT"/>
    <property type="match status" value="1"/>
</dbReference>
<dbReference type="PANTHER" id="PTHR43617">
    <property type="entry name" value="L-AMINO ACID N-ACETYLTRANSFERASE"/>
    <property type="match status" value="1"/>
</dbReference>
<gene>
    <name evidence="2" type="ORF">CSC2_06040</name>
</gene>
<dbReference type="Gene3D" id="3.40.630.30">
    <property type="match status" value="1"/>
</dbReference>
<keyword evidence="3" id="KW-1185">Reference proteome</keyword>
<organism evidence="2 3">
    <name type="scientific">Clostridium zeae</name>
    <dbReference type="NCBI Taxonomy" id="2759022"/>
    <lineage>
        <taxon>Bacteria</taxon>
        <taxon>Bacillati</taxon>
        <taxon>Bacillota</taxon>
        <taxon>Clostridia</taxon>
        <taxon>Eubacteriales</taxon>
        <taxon>Clostridiaceae</taxon>
        <taxon>Clostridium</taxon>
    </lineage>
</organism>
<evidence type="ECO:0000313" key="3">
    <source>
        <dbReference type="Proteomes" id="UP000663802"/>
    </source>
</evidence>
<dbReference type="CDD" id="cd04301">
    <property type="entry name" value="NAT_SF"/>
    <property type="match status" value="1"/>
</dbReference>
<dbReference type="RefSeq" id="WP_206868084.1">
    <property type="nucleotide sequence ID" value="NZ_BMBA01000001.1"/>
</dbReference>